<name>A0A2P2KDC7_RHIMU</name>
<evidence type="ECO:0000313" key="1">
    <source>
        <dbReference type="EMBL" id="MBX03722.1"/>
    </source>
</evidence>
<proteinExistence type="predicted"/>
<reference evidence="1" key="1">
    <citation type="submission" date="2018-02" db="EMBL/GenBank/DDBJ databases">
        <title>Rhizophora mucronata_Transcriptome.</title>
        <authorList>
            <person name="Meera S.P."/>
            <person name="Sreeshan A."/>
            <person name="Augustine A."/>
        </authorList>
    </citation>
    <scope>NUCLEOTIDE SEQUENCE</scope>
    <source>
        <tissue evidence="1">Leaf</tissue>
    </source>
</reference>
<dbReference type="EMBL" id="GGEC01023238">
    <property type="protein sequence ID" value="MBX03722.1"/>
    <property type="molecule type" value="Transcribed_RNA"/>
</dbReference>
<dbReference type="AlphaFoldDB" id="A0A2P2KDC7"/>
<organism evidence="1">
    <name type="scientific">Rhizophora mucronata</name>
    <name type="common">Asiatic mangrove</name>
    <dbReference type="NCBI Taxonomy" id="61149"/>
    <lineage>
        <taxon>Eukaryota</taxon>
        <taxon>Viridiplantae</taxon>
        <taxon>Streptophyta</taxon>
        <taxon>Embryophyta</taxon>
        <taxon>Tracheophyta</taxon>
        <taxon>Spermatophyta</taxon>
        <taxon>Magnoliopsida</taxon>
        <taxon>eudicotyledons</taxon>
        <taxon>Gunneridae</taxon>
        <taxon>Pentapetalae</taxon>
        <taxon>rosids</taxon>
        <taxon>fabids</taxon>
        <taxon>Malpighiales</taxon>
        <taxon>Rhizophoraceae</taxon>
        <taxon>Rhizophora</taxon>
    </lineage>
</organism>
<accession>A0A2P2KDC7</accession>
<protein>
    <submittedName>
        <fullName evidence="1">Uncharacterized protein</fullName>
    </submittedName>
</protein>
<sequence length="39" mass="4648">MQLAFILLTSSFILECMEAMLSTIYFCVCRDWLNVEHFK</sequence>